<dbReference type="PANTHER" id="PTHR33755">
    <property type="entry name" value="TOXIN PARE1-RELATED"/>
    <property type="match status" value="1"/>
</dbReference>
<dbReference type="Pfam" id="PF05016">
    <property type="entry name" value="ParE_toxin"/>
    <property type="match status" value="1"/>
</dbReference>
<evidence type="ECO:0000256" key="2">
    <source>
        <dbReference type="ARBA" id="ARBA00022649"/>
    </source>
</evidence>
<organism evidence="3 4">
    <name type="scientific">Desulfosarcina ovata subsp. ovata</name>
    <dbReference type="NCBI Taxonomy" id="2752305"/>
    <lineage>
        <taxon>Bacteria</taxon>
        <taxon>Pseudomonadati</taxon>
        <taxon>Thermodesulfobacteriota</taxon>
        <taxon>Desulfobacteria</taxon>
        <taxon>Desulfobacterales</taxon>
        <taxon>Desulfosarcinaceae</taxon>
        <taxon>Desulfosarcina</taxon>
    </lineage>
</organism>
<dbReference type="InterPro" id="IPR051803">
    <property type="entry name" value="TA_system_RelE-like_toxin"/>
</dbReference>
<comment type="similarity">
    <text evidence="1">Belongs to the RelE toxin family.</text>
</comment>
<dbReference type="Proteomes" id="UP000422108">
    <property type="component" value="Chromosome"/>
</dbReference>
<keyword evidence="4" id="KW-1185">Reference proteome</keyword>
<dbReference type="Gene3D" id="3.30.2310.20">
    <property type="entry name" value="RelE-like"/>
    <property type="match status" value="1"/>
</dbReference>
<dbReference type="PANTHER" id="PTHR33755:SF6">
    <property type="entry name" value="PLASMID STABILIZATION SYSTEM PROTEIN"/>
    <property type="match status" value="1"/>
</dbReference>
<evidence type="ECO:0000313" key="4">
    <source>
        <dbReference type="Proteomes" id="UP000422108"/>
    </source>
</evidence>
<dbReference type="InterPro" id="IPR007712">
    <property type="entry name" value="RelE/ParE_toxin"/>
</dbReference>
<protein>
    <submittedName>
        <fullName evidence="3">Plasmid stabilization protein</fullName>
    </submittedName>
</protein>
<gene>
    <name evidence="3" type="ORF">DSCOOX_03120</name>
</gene>
<dbReference type="EMBL" id="AP021879">
    <property type="protein sequence ID" value="BBO87132.1"/>
    <property type="molecule type" value="Genomic_DNA"/>
</dbReference>
<evidence type="ECO:0000256" key="1">
    <source>
        <dbReference type="ARBA" id="ARBA00006226"/>
    </source>
</evidence>
<dbReference type="AlphaFoldDB" id="A0A5K8A3M2"/>
<sequence>MQCAFSPRAELDLEEIGDYIARDNPSRAISFIISFIQEIRELCFKITAAPEAFPLRRELGKDIRMVAFRHYLVFYTVSDSVRIERILHGARDIPSIFGE</sequence>
<dbReference type="RefSeq" id="WP_155308622.1">
    <property type="nucleotide sequence ID" value="NZ_AP021879.1"/>
</dbReference>
<reference evidence="3 4" key="1">
    <citation type="submission" date="2019-11" db="EMBL/GenBank/DDBJ databases">
        <title>Comparative genomics of hydrocarbon-degrading Desulfosarcina strains.</title>
        <authorList>
            <person name="Watanabe M."/>
            <person name="Kojima H."/>
            <person name="Fukui M."/>
        </authorList>
    </citation>
    <scope>NUCLEOTIDE SEQUENCE [LARGE SCALE GENOMIC DNA]</scope>
    <source>
        <strain evidence="4">oXyS1</strain>
    </source>
</reference>
<evidence type="ECO:0000313" key="3">
    <source>
        <dbReference type="EMBL" id="BBO87132.1"/>
    </source>
</evidence>
<keyword evidence="2" id="KW-1277">Toxin-antitoxin system</keyword>
<dbReference type="InterPro" id="IPR035093">
    <property type="entry name" value="RelE/ParE_toxin_dom_sf"/>
</dbReference>
<proteinExistence type="inferred from homology"/>
<accession>A0A5K8A3M2</accession>
<name>A0A5K8A3M2_9BACT</name>